<dbReference type="GO" id="GO:0051321">
    <property type="term" value="P:meiotic cell cycle"/>
    <property type="evidence" value="ECO:0007669"/>
    <property type="project" value="UniProtKB-KW"/>
</dbReference>
<gene>
    <name evidence="2" type="ORF">KI387_020903</name>
</gene>
<dbReference type="Pfam" id="PF02889">
    <property type="entry name" value="Sec63"/>
    <property type="match status" value="1"/>
</dbReference>
<feature type="domain" description="SEC63" evidence="1">
    <location>
        <begin position="5"/>
        <end position="191"/>
    </location>
</feature>
<organism evidence="2 3">
    <name type="scientific">Taxus chinensis</name>
    <name type="common">Chinese yew</name>
    <name type="synonym">Taxus wallichiana var. chinensis</name>
    <dbReference type="NCBI Taxonomy" id="29808"/>
    <lineage>
        <taxon>Eukaryota</taxon>
        <taxon>Viridiplantae</taxon>
        <taxon>Streptophyta</taxon>
        <taxon>Embryophyta</taxon>
        <taxon>Tracheophyta</taxon>
        <taxon>Spermatophyta</taxon>
        <taxon>Pinopsida</taxon>
        <taxon>Pinidae</taxon>
        <taxon>Conifers II</taxon>
        <taxon>Cupressales</taxon>
        <taxon>Taxaceae</taxon>
        <taxon>Taxus</taxon>
    </lineage>
</organism>
<dbReference type="EMBL" id="JAHRHJ020000004">
    <property type="protein sequence ID" value="KAH9319134.1"/>
    <property type="molecule type" value="Genomic_DNA"/>
</dbReference>
<comment type="caution">
    <text evidence="2">The sequence shown here is derived from an EMBL/GenBank/DDBJ whole genome shotgun (WGS) entry which is preliminary data.</text>
</comment>
<proteinExistence type="predicted"/>
<accession>A0AA38G990</accession>
<name>A0AA38G990_TAXCH</name>
<dbReference type="SUPFAM" id="SSF158702">
    <property type="entry name" value="Sec63 N-terminal domain-like"/>
    <property type="match status" value="1"/>
</dbReference>
<keyword evidence="3" id="KW-1185">Reference proteome</keyword>
<dbReference type="GO" id="GO:0043138">
    <property type="term" value="F:3'-5' DNA helicase activity"/>
    <property type="evidence" value="ECO:0007669"/>
    <property type="project" value="UniProtKB-EC"/>
</dbReference>
<evidence type="ECO:0000313" key="3">
    <source>
        <dbReference type="Proteomes" id="UP000824469"/>
    </source>
</evidence>
<evidence type="ECO:0000313" key="2">
    <source>
        <dbReference type="EMBL" id="KAH9319134.1"/>
    </source>
</evidence>
<dbReference type="Gene3D" id="1.10.150.20">
    <property type="entry name" value="5' to 3' exonuclease, C-terminal subdomain"/>
    <property type="match status" value="1"/>
</dbReference>
<dbReference type="PANTHER" id="PTHR47835:SF3">
    <property type="entry name" value="HELICASE FOR MEIOSIS 1"/>
    <property type="match status" value="1"/>
</dbReference>
<reference evidence="2 3" key="1">
    <citation type="journal article" date="2021" name="Nat. Plants">
        <title>The Taxus genome provides insights into paclitaxel biosynthesis.</title>
        <authorList>
            <person name="Xiong X."/>
            <person name="Gou J."/>
            <person name="Liao Q."/>
            <person name="Li Y."/>
            <person name="Zhou Q."/>
            <person name="Bi G."/>
            <person name="Li C."/>
            <person name="Du R."/>
            <person name="Wang X."/>
            <person name="Sun T."/>
            <person name="Guo L."/>
            <person name="Liang H."/>
            <person name="Lu P."/>
            <person name="Wu Y."/>
            <person name="Zhang Z."/>
            <person name="Ro D.K."/>
            <person name="Shang Y."/>
            <person name="Huang S."/>
            <person name="Yan J."/>
        </authorList>
    </citation>
    <scope>NUCLEOTIDE SEQUENCE [LARGE SCALE GENOMIC DNA]</scope>
    <source>
        <strain evidence="2">Ta-2019</strain>
    </source>
</reference>
<sequence length="267" mass="30626">MRECFIFQKRYKDSKNAMVLAKCLHQRLWDDSPYQLKQLVGVGMVTAKALHLSGINSFEDLEKADPRRLEIITGRKYPFGNHIKESLASLPPKINIKIDEIDFRRQGKLKLMVTLTRLSTPSPPNRRHYADLLVGSEEDNLILFHEKIRLDEFSSPYTVTVYTSTIQNTPSNIKVDLISEEYVGVDLHEKFVRSKKVSAEKCRDGLVGDSGAPEIQSISRINNPRKKEEKLNLEHLSTDVYSTVTENLELCSMPTFNLFPENENENE</sequence>
<dbReference type="GO" id="GO:0016787">
    <property type="term" value="F:hydrolase activity"/>
    <property type="evidence" value="ECO:0007669"/>
    <property type="project" value="UniProtKB-KW"/>
</dbReference>
<dbReference type="AlphaFoldDB" id="A0AA38G990"/>
<dbReference type="Proteomes" id="UP000824469">
    <property type="component" value="Unassembled WGS sequence"/>
</dbReference>
<dbReference type="PANTHER" id="PTHR47835">
    <property type="entry name" value="HFM1, ATP DEPENDENT DNA HELICASE HOMOLOG"/>
    <property type="match status" value="1"/>
</dbReference>
<feature type="non-terminal residue" evidence="2">
    <location>
        <position position="267"/>
    </location>
</feature>
<dbReference type="InterPro" id="IPR004179">
    <property type="entry name" value="Sec63-dom"/>
</dbReference>
<protein>
    <recommendedName>
        <fullName evidence="1">SEC63 domain-containing protein</fullName>
    </recommendedName>
</protein>
<evidence type="ECO:0000259" key="1">
    <source>
        <dbReference type="Pfam" id="PF02889"/>
    </source>
</evidence>
<dbReference type="InterPro" id="IPR052247">
    <property type="entry name" value="Meiotic_Crossover_Helicase"/>
</dbReference>